<reference evidence="1 2" key="1">
    <citation type="journal article" date="2023" name="G3 (Bethesda)">
        <title>A haplotype-resolved chromosome-scale genome for Quercus rubra L. provides insights into the genetics of adaptive traits for red oak species.</title>
        <authorList>
            <person name="Kapoor B."/>
            <person name="Jenkins J."/>
            <person name="Schmutz J."/>
            <person name="Zhebentyayeva T."/>
            <person name="Kuelheim C."/>
            <person name="Coggeshall M."/>
            <person name="Heim C."/>
            <person name="Lasky J.R."/>
            <person name="Leites L."/>
            <person name="Islam-Faridi N."/>
            <person name="Romero-Severson J."/>
            <person name="DeLeo V.L."/>
            <person name="Lucas S.M."/>
            <person name="Lazic D."/>
            <person name="Gailing O."/>
            <person name="Carlson J."/>
            <person name="Staton M."/>
        </authorList>
    </citation>
    <scope>NUCLEOTIDE SEQUENCE [LARGE SCALE GENOMIC DNA]</scope>
    <source>
        <strain evidence="1">Pseudo-F2</strain>
    </source>
</reference>
<dbReference type="EMBL" id="JAXUIC010000002">
    <property type="protein sequence ID" value="KAK4601849.1"/>
    <property type="molecule type" value="Genomic_DNA"/>
</dbReference>
<evidence type="ECO:0000313" key="2">
    <source>
        <dbReference type="Proteomes" id="UP001324115"/>
    </source>
</evidence>
<sequence>MWLTNPTFPAIVDESWKASELIPSASSFLSRFPRCLDVLTKNIQSWNKNHFGNIFHRKNRLLARLHGIQVALARNPSPYLYSLENHLTQEYNITLHQEYLFWRLKSRIMWLNYGDANTKYFHLQTIQRRSQTRVITLKDDTGLWLNGEALTHHIHTVFKKLFQASNST</sequence>
<name>A0AAN7G4A2_QUERU</name>
<keyword evidence="2" id="KW-1185">Reference proteome</keyword>
<proteinExistence type="predicted"/>
<dbReference type="AlphaFoldDB" id="A0AAN7G4A2"/>
<organism evidence="1 2">
    <name type="scientific">Quercus rubra</name>
    <name type="common">Northern red oak</name>
    <name type="synonym">Quercus borealis</name>
    <dbReference type="NCBI Taxonomy" id="3512"/>
    <lineage>
        <taxon>Eukaryota</taxon>
        <taxon>Viridiplantae</taxon>
        <taxon>Streptophyta</taxon>
        <taxon>Embryophyta</taxon>
        <taxon>Tracheophyta</taxon>
        <taxon>Spermatophyta</taxon>
        <taxon>Magnoliopsida</taxon>
        <taxon>eudicotyledons</taxon>
        <taxon>Gunneridae</taxon>
        <taxon>Pentapetalae</taxon>
        <taxon>rosids</taxon>
        <taxon>fabids</taxon>
        <taxon>Fagales</taxon>
        <taxon>Fagaceae</taxon>
        <taxon>Quercus</taxon>
    </lineage>
</organism>
<gene>
    <name evidence="1" type="ORF">RGQ29_011101</name>
</gene>
<evidence type="ECO:0000313" key="1">
    <source>
        <dbReference type="EMBL" id="KAK4601849.1"/>
    </source>
</evidence>
<accession>A0AAN7G4A2</accession>
<protein>
    <submittedName>
        <fullName evidence="1">Uncharacterized protein</fullName>
    </submittedName>
</protein>
<comment type="caution">
    <text evidence="1">The sequence shown here is derived from an EMBL/GenBank/DDBJ whole genome shotgun (WGS) entry which is preliminary data.</text>
</comment>
<dbReference type="Proteomes" id="UP001324115">
    <property type="component" value="Unassembled WGS sequence"/>
</dbReference>